<dbReference type="EMBL" id="AM180255">
    <property type="protein sequence ID" value="CAJ54028.1"/>
    <property type="molecule type" value="Genomic_DNA"/>
</dbReference>
<keyword evidence="3" id="KW-1185">Reference proteome</keyword>
<dbReference type="Pfam" id="PF18946">
    <property type="entry name" value="Apex"/>
    <property type="match status" value="1"/>
</dbReference>
<dbReference type="NCBIfam" id="TIGR01644">
    <property type="entry name" value="phage_P2_V"/>
    <property type="match status" value="1"/>
</dbReference>
<evidence type="ECO:0000259" key="1">
    <source>
        <dbReference type="Pfam" id="PF06890"/>
    </source>
</evidence>
<sequence>MSFYDAVNKQINKALVAVRLPFRARLTKLQTKTPLQLVQGEGLSQEQLQSVELLQQFGFTSGVPIDSQLIVLPIGGKTVHSVIIATENTAFRVHVEHGETAIYNQWGAKVVLKKEKIVEIDCEQLQIKATKGITMQTESFSLSASEAKMKTNLHVEGDVSLSGKLESDGDQVAAGISLLQHTHGGVESGGSNTQPPSK</sequence>
<dbReference type="InterPro" id="IPR014462">
    <property type="entry name" value="Phage_Mu_Gp45"/>
</dbReference>
<dbReference type="AlphaFoldDB" id="Q1MNQ5"/>
<dbReference type="HOGENOM" id="CLU_108409_0_0_7"/>
<dbReference type="Proteomes" id="UP000002430">
    <property type="component" value="Plasmid 3"/>
</dbReference>
<dbReference type="KEGG" id="lip:LIC076"/>
<dbReference type="InterPro" id="IPR013046">
    <property type="entry name" value="GpV/Gp45"/>
</dbReference>
<accession>Q1MNQ5</accession>
<dbReference type="RefSeq" id="WP_011527395.1">
    <property type="nucleotide sequence ID" value="NC_008014.1"/>
</dbReference>
<gene>
    <name evidence="2" type="ordered locus">LIC076</name>
</gene>
<dbReference type="Pfam" id="PF06890">
    <property type="entry name" value="Phage_Mu_Gp45"/>
    <property type="match status" value="1"/>
</dbReference>
<proteinExistence type="predicted"/>
<organism evidence="2 3">
    <name type="scientific">Lawsonia intracellularis (strain PHE/MN1-00)</name>
    <dbReference type="NCBI Taxonomy" id="363253"/>
    <lineage>
        <taxon>Bacteria</taxon>
        <taxon>Pseudomonadati</taxon>
        <taxon>Thermodesulfobacteriota</taxon>
        <taxon>Desulfovibrionia</taxon>
        <taxon>Desulfovibrionales</taxon>
        <taxon>Desulfovibrionaceae</taxon>
        <taxon>Lawsonia</taxon>
    </lineage>
</organism>
<name>Q1MNQ5_LAWIP</name>
<feature type="domain" description="Bacteriophage Mu Gp45 N-terminal" evidence="1">
    <location>
        <begin position="23"/>
        <end position="89"/>
    </location>
</feature>
<evidence type="ECO:0000313" key="2">
    <source>
        <dbReference type="EMBL" id="CAJ54028.1"/>
    </source>
</evidence>
<dbReference type="InterPro" id="IPR053861">
    <property type="entry name" value="Phage_Mu_Gp45_N"/>
</dbReference>
<dbReference type="InterPro" id="IPR044033">
    <property type="entry name" value="GpV-like_apex"/>
</dbReference>
<geneLocation type="plasmid" evidence="3">
    <name>pLaw3</name>
</geneLocation>
<dbReference type="OrthoDB" id="9802994at2"/>
<evidence type="ECO:0000313" key="3">
    <source>
        <dbReference type="Proteomes" id="UP000002430"/>
    </source>
</evidence>
<dbReference type="PIRSF" id="PIRSF012337">
    <property type="entry name" value="gp45"/>
    <property type="match status" value="1"/>
</dbReference>
<keyword evidence="2" id="KW-0614">Plasmid</keyword>
<protein>
    <recommendedName>
        <fullName evidence="1">Bacteriophage Mu Gp45 N-terminal domain-containing protein</fullName>
    </recommendedName>
</protein>
<reference evidence="2 3" key="1">
    <citation type="submission" date="2005-11" db="EMBL/GenBank/DDBJ databases">
        <title>The complete genome sequence of Lawsonia intracellularis: the causative agent of proliferative enteropathy.</title>
        <authorList>
            <person name="Kaur K."/>
            <person name="Zhang Q."/>
            <person name="Beckler D."/>
            <person name="Munir S."/>
            <person name="Li L."/>
            <person name="Kinsley K."/>
            <person name="Herron L."/>
            <person name="Peterson A."/>
            <person name="May B."/>
            <person name="Singh S."/>
            <person name="Gebhart C."/>
            <person name="Kapur V."/>
        </authorList>
    </citation>
    <scope>NUCLEOTIDE SEQUENCE [LARGE SCALE GENOMIC DNA]</scope>
    <source>
        <strain evidence="2 3">PHE/MN1-00</strain>
        <plasmid evidence="3">pLaw3</plasmid>
    </source>
</reference>